<sequence length="230" mass="25405">MIVEQYDVEFDMLSRFALEVIKDEAAMTEKFVRGLRLYLQGFVRAFRPTSHADALCLALNMSLHERANPSKVVGRGSTLGKTFRELPACRSCGRYHGGRCLAGIGTPTSQQGRVFATNRQEAEQAGTVVIGIDWLSANHASIDCSRKEVVFNPPSTTSFKFKGARTVVLSKVIPAMKAKNTPTFSSNELQEFPPPRKINFAIELELGTASISRAPYRIAPAELKELKVQL</sequence>
<organism evidence="1 2">
    <name type="scientific">Cucumis melo var. makuwa</name>
    <name type="common">Oriental melon</name>
    <dbReference type="NCBI Taxonomy" id="1194695"/>
    <lineage>
        <taxon>Eukaryota</taxon>
        <taxon>Viridiplantae</taxon>
        <taxon>Streptophyta</taxon>
        <taxon>Embryophyta</taxon>
        <taxon>Tracheophyta</taxon>
        <taxon>Spermatophyta</taxon>
        <taxon>Magnoliopsida</taxon>
        <taxon>eudicotyledons</taxon>
        <taxon>Gunneridae</taxon>
        <taxon>Pentapetalae</taxon>
        <taxon>rosids</taxon>
        <taxon>fabids</taxon>
        <taxon>Cucurbitales</taxon>
        <taxon>Cucurbitaceae</taxon>
        <taxon>Benincaseae</taxon>
        <taxon>Cucumis</taxon>
    </lineage>
</organism>
<accession>A0A5A7TVR6</accession>
<dbReference type="Pfam" id="PF08284">
    <property type="entry name" value="RVP_2"/>
    <property type="match status" value="1"/>
</dbReference>
<dbReference type="InterPro" id="IPR032567">
    <property type="entry name" value="RTL1-rel"/>
</dbReference>
<protein>
    <submittedName>
        <fullName evidence="1">Gag-protease polyprotein</fullName>
    </submittedName>
</protein>
<dbReference type="AlphaFoldDB" id="A0A5A7TVR6"/>
<proteinExistence type="predicted"/>
<dbReference type="OrthoDB" id="1749844at2759"/>
<dbReference type="PANTHER" id="PTHR15503:SF45">
    <property type="entry name" value="RNA-DIRECTED DNA POLYMERASE HOMOLOG"/>
    <property type="match status" value="1"/>
</dbReference>
<gene>
    <name evidence="1" type="ORF">E6C27_scaffold1202G00080</name>
</gene>
<name>A0A5A7TVR6_CUCMM</name>
<evidence type="ECO:0000313" key="1">
    <source>
        <dbReference type="EMBL" id="KAA0045475.1"/>
    </source>
</evidence>
<reference evidence="1 2" key="1">
    <citation type="submission" date="2019-08" db="EMBL/GenBank/DDBJ databases">
        <title>Draft genome sequences of two oriental melons (Cucumis melo L. var makuwa).</title>
        <authorList>
            <person name="Kwon S.-Y."/>
        </authorList>
    </citation>
    <scope>NUCLEOTIDE SEQUENCE [LARGE SCALE GENOMIC DNA]</scope>
    <source>
        <strain evidence="2">cv. SW 3</strain>
        <tissue evidence="1">Leaf</tissue>
    </source>
</reference>
<dbReference type="EMBL" id="SSTE01014403">
    <property type="protein sequence ID" value="KAA0045475.1"/>
    <property type="molecule type" value="Genomic_DNA"/>
</dbReference>
<dbReference type="PANTHER" id="PTHR15503">
    <property type="entry name" value="LDOC1 RELATED"/>
    <property type="match status" value="1"/>
</dbReference>
<evidence type="ECO:0000313" key="2">
    <source>
        <dbReference type="Proteomes" id="UP000321393"/>
    </source>
</evidence>
<comment type="caution">
    <text evidence="1">The sequence shown here is derived from an EMBL/GenBank/DDBJ whole genome shotgun (WGS) entry which is preliminary data.</text>
</comment>
<dbReference type="Proteomes" id="UP000321393">
    <property type="component" value="Unassembled WGS sequence"/>
</dbReference>